<reference evidence="14" key="1">
    <citation type="submission" date="2017-11" db="EMBL/GenBank/DDBJ databases">
        <title>The draft genome sequence of Chromatocurvus sp. F02.</title>
        <authorList>
            <person name="Du Z.-J."/>
            <person name="Chang Y.-Q."/>
        </authorList>
    </citation>
    <scope>NUCLEOTIDE SEQUENCE [LARGE SCALE GENOMIC DNA]</scope>
    <source>
        <strain evidence="14">F02</strain>
    </source>
</reference>
<dbReference type="GO" id="GO:0046872">
    <property type="term" value="F:metal ion binding"/>
    <property type="evidence" value="ECO:0007669"/>
    <property type="project" value="UniProtKB-KW"/>
</dbReference>
<dbReference type="OrthoDB" id="9813569at2"/>
<evidence type="ECO:0000256" key="5">
    <source>
        <dbReference type="ARBA" id="ARBA00022777"/>
    </source>
</evidence>
<evidence type="ECO:0000256" key="4">
    <source>
        <dbReference type="ARBA" id="ARBA00022741"/>
    </source>
</evidence>
<dbReference type="RefSeq" id="WP_101519439.1">
    <property type="nucleotide sequence ID" value="NZ_PKLZ01000001.1"/>
</dbReference>
<evidence type="ECO:0000256" key="10">
    <source>
        <dbReference type="HAMAP-Rule" id="MF_01987"/>
    </source>
</evidence>
<dbReference type="SUPFAM" id="SSF53613">
    <property type="entry name" value="Ribokinase-like"/>
    <property type="match status" value="1"/>
</dbReference>
<proteinExistence type="inferred from homology"/>
<dbReference type="GO" id="GO:0019303">
    <property type="term" value="P:D-ribose catabolic process"/>
    <property type="evidence" value="ECO:0007669"/>
    <property type="project" value="UniProtKB-UniRule"/>
</dbReference>
<keyword evidence="9 10" id="KW-0119">Carbohydrate metabolism</keyword>
<dbReference type="Pfam" id="PF00294">
    <property type="entry name" value="PfkB"/>
    <property type="match status" value="1"/>
</dbReference>
<organism evidence="13 14">
    <name type="scientific">Kineobactrum sediminis</name>
    <dbReference type="NCBI Taxonomy" id="1905677"/>
    <lineage>
        <taxon>Bacteria</taxon>
        <taxon>Pseudomonadati</taxon>
        <taxon>Pseudomonadota</taxon>
        <taxon>Gammaproteobacteria</taxon>
        <taxon>Cellvibrionales</taxon>
        <taxon>Halieaceae</taxon>
        <taxon>Kineobactrum</taxon>
    </lineage>
</organism>
<dbReference type="FunFam" id="3.40.1190.20:FF:000012">
    <property type="entry name" value="Ribokinase"/>
    <property type="match status" value="1"/>
</dbReference>
<evidence type="ECO:0000256" key="11">
    <source>
        <dbReference type="NCBIfam" id="TIGR02152"/>
    </source>
</evidence>
<evidence type="ECO:0000313" key="14">
    <source>
        <dbReference type="Proteomes" id="UP000234845"/>
    </source>
</evidence>
<feature type="binding site" evidence="10">
    <location>
        <position position="257"/>
    </location>
    <ligand>
        <name>substrate</name>
    </ligand>
</feature>
<feature type="binding site" evidence="10">
    <location>
        <position position="292"/>
    </location>
    <ligand>
        <name>K(+)</name>
        <dbReference type="ChEBI" id="CHEBI:29103"/>
    </ligand>
</feature>
<keyword evidence="8 10" id="KW-0630">Potassium</keyword>
<feature type="binding site" evidence="10">
    <location>
        <position position="296"/>
    </location>
    <ligand>
        <name>K(+)</name>
        <dbReference type="ChEBI" id="CHEBI:29103"/>
    </ligand>
</feature>
<dbReference type="HAMAP" id="MF_01987">
    <property type="entry name" value="Ribokinase"/>
    <property type="match status" value="1"/>
</dbReference>
<comment type="caution">
    <text evidence="10">Lacks conserved residue(s) required for the propagation of feature annotation.</text>
</comment>
<evidence type="ECO:0000256" key="1">
    <source>
        <dbReference type="ARBA" id="ARBA00022490"/>
    </source>
</evidence>
<keyword evidence="4 10" id="KW-0547">Nucleotide-binding</keyword>
<name>A0A2N5Y5Z1_9GAMM</name>
<evidence type="ECO:0000256" key="2">
    <source>
        <dbReference type="ARBA" id="ARBA00022679"/>
    </source>
</evidence>
<feature type="binding site" evidence="10">
    <location>
        <begin position="220"/>
        <end position="225"/>
    </location>
    <ligand>
        <name>ATP</name>
        <dbReference type="ChEBI" id="CHEBI:30616"/>
    </ligand>
</feature>
<comment type="subcellular location">
    <subcellularLocation>
        <location evidence="10">Cytoplasm</location>
    </subcellularLocation>
</comment>
<dbReference type="UniPathway" id="UPA00916">
    <property type="reaction ID" value="UER00889"/>
</dbReference>
<keyword evidence="6 10" id="KW-0067">ATP-binding</keyword>
<dbReference type="InterPro" id="IPR002139">
    <property type="entry name" value="Ribo/fructo_kinase"/>
</dbReference>
<keyword evidence="5 10" id="KW-0418">Kinase</keyword>
<dbReference type="InterPro" id="IPR011611">
    <property type="entry name" value="PfkB_dom"/>
</dbReference>
<feature type="active site" description="Proton acceptor" evidence="10">
    <location>
        <position position="257"/>
    </location>
</feature>
<keyword evidence="3 10" id="KW-0479">Metal-binding</keyword>
<feature type="binding site" evidence="10">
    <location>
        <position position="253"/>
    </location>
    <ligand>
        <name>K(+)</name>
        <dbReference type="ChEBI" id="CHEBI:29103"/>
    </ligand>
</feature>
<dbReference type="InterPro" id="IPR029056">
    <property type="entry name" value="Ribokinase-like"/>
</dbReference>
<feature type="binding site" evidence="10">
    <location>
        <position position="184"/>
    </location>
    <ligand>
        <name>ATP</name>
        <dbReference type="ChEBI" id="CHEBI:30616"/>
    </ligand>
</feature>
<comment type="activity regulation">
    <text evidence="10">Activated by a monovalent cation that binds near, but not in, the active site. The most likely occupant of the site in vivo is potassium. Ion binding induces a conformational change that may alter substrate affinity.</text>
</comment>
<evidence type="ECO:0000256" key="3">
    <source>
        <dbReference type="ARBA" id="ARBA00022723"/>
    </source>
</evidence>
<dbReference type="NCBIfam" id="TIGR02152">
    <property type="entry name" value="D_ribokin_bact"/>
    <property type="match status" value="1"/>
</dbReference>
<dbReference type="Proteomes" id="UP000234845">
    <property type="component" value="Unassembled WGS sequence"/>
</dbReference>
<comment type="cofactor">
    <cofactor evidence="10">
        <name>Mg(2+)</name>
        <dbReference type="ChEBI" id="CHEBI:18420"/>
    </cofactor>
    <text evidence="10">Requires a divalent cation, most likely magnesium in vivo, as an electrophilic catalyst to aid phosphoryl group transfer. It is the chelate of the metal and the nucleotide that is the actual substrate.</text>
</comment>
<feature type="binding site" evidence="10">
    <location>
        <position position="290"/>
    </location>
    <ligand>
        <name>K(+)</name>
        <dbReference type="ChEBI" id="CHEBI:29103"/>
    </ligand>
</feature>
<comment type="subunit">
    <text evidence="10">Homodimer.</text>
</comment>
<keyword evidence="14" id="KW-1185">Reference proteome</keyword>
<dbReference type="PRINTS" id="PR00990">
    <property type="entry name" value="RIBOKINASE"/>
</dbReference>
<evidence type="ECO:0000256" key="8">
    <source>
        <dbReference type="ARBA" id="ARBA00022958"/>
    </source>
</evidence>
<dbReference type="AlphaFoldDB" id="A0A2N5Y5Z1"/>
<dbReference type="NCBIfam" id="NF008353">
    <property type="entry name" value="PRK11142.1"/>
    <property type="match status" value="1"/>
</dbReference>
<dbReference type="GO" id="GO:0004747">
    <property type="term" value="F:ribokinase activity"/>
    <property type="evidence" value="ECO:0007669"/>
    <property type="project" value="UniProtKB-UniRule"/>
</dbReference>
<feature type="binding site" evidence="10">
    <location>
        <begin position="39"/>
        <end position="43"/>
    </location>
    <ligand>
        <name>substrate</name>
    </ligand>
</feature>
<keyword evidence="2 10" id="KW-0808">Transferase</keyword>
<gene>
    <name evidence="10" type="primary">rbsK</name>
    <name evidence="13" type="ORF">CWI75_00085</name>
</gene>
<comment type="caution">
    <text evidence="13">The sequence shown here is derived from an EMBL/GenBank/DDBJ whole genome shotgun (WGS) entry which is preliminary data.</text>
</comment>
<feature type="binding site" evidence="10">
    <location>
        <position position="140"/>
    </location>
    <ligand>
        <name>substrate</name>
    </ligand>
</feature>
<dbReference type="Gene3D" id="3.40.1190.20">
    <property type="match status" value="1"/>
</dbReference>
<feature type="binding site" evidence="10">
    <location>
        <begin position="11"/>
        <end position="13"/>
    </location>
    <ligand>
        <name>substrate</name>
    </ligand>
</feature>
<comment type="similarity">
    <text evidence="10">Belongs to the carbohydrate kinase PfkB family. Ribokinase subfamily.</text>
</comment>
<dbReference type="PANTHER" id="PTHR10584">
    <property type="entry name" value="SUGAR KINASE"/>
    <property type="match status" value="1"/>
</dbReference>
<dbReference type="PANTHER" id="PTHR10584:SF166">
    <property type="entry name" value="RIBOKINASE"/>
    <property type="match status" value="1"/>
</dbReference>
<feature type="binding site" evidence="10">
    <location>
        <position position="287"/>
    </location>
    <ligand>
        <name>K(+)</name>
        <dbReference type="ChEBI" id="CHEBI:29103"/>
    </ligand>
</feature>
<comment type="catalytic activity">
    <reaction evidence="10">
        <text>D-ribose + ATP = D-ribose 5-phosphate + ADP + H(+)</text>
        <dbReference type="Rhea" id="RHEA:13697"/>
        <dbReference type="ChEBI" id="CHEBI:15378"/>
        <dbReference type="ChEBI" id="CHEBI:30616"/>
        <dbReference type="ChEBI" id="CHEBI:47013"/>
        <dbReference type="ChEBI" id="CHEBI:78346"/>
        <dbReference type="ChEBI" id="CHEBI:456216"/>
        <dbReference type="EC" id="2.7.1.15"/>
    </reaction>
</comment>
<accession>A0A2N5Y5Z1</accession>
<feature type="domain" description="Carbohydrate kinase PfkB" evidence="12">
    <location>
        <begin position="1"/>
        <end position="299"/>
    </location>
</feature>
<evidence type="ECO:0000313" key="13">
    <source>
        <dbReference type="EMBL" id="PLW83802.1"/>
    </source>
</evidence>
<protein>
    <recommendedName>
        <fullName evidence="10 11">Ribokinase</fullName>
        <shortName evidence="10">RK</shortName>
        <ecNumber evidence="10 11">2.7.1.15</ecNumber>
    </recommendedName>
</protein>
<dbReference type="GO" id="GO:0005829">
    <property type="term" value="C:cytosol"/>
    <property type="evidence" value="ECO:0007669"/>
    <property type="project" value="TreeGrafter"/>
</dbReference>
<evidence type="ECO:0000259" key="12">
    <source>
        <dbReference type="Pfam" id="PF00294"/>
    </source>
</evidence>
<feature type="binding site" evidence="10">
    <location>
        <position position="251"/>
    </location>
    <ligand>
        <name>K(+)</name>
        <dbReference type="ChEBI" id="CHEBI:29103"/>
    </ligand>
</feature>
<dbReference type="EMBL" id="PKLZ01000001">
    <property type="protein sequence ID" value="PLW83802.1"/>
    <property type="molecule type" value="Genomic_DNA"/>
</dbReference>
<dbReference type="EC" id="2.7.1.15" evidence="10 11"/>
<evidence type="ECO:0000256" key="9">
    <source>
        <dbReference type="ARBA" id="ARBA00023277"/>
    </source>
</evidence>
<feature type="binding site" evidence="10">
    <location>
        <begin position="256"/>
        <end position="257"/>
    </location>
    <ligand>
        <name>ATP</name>
        <dbReference type="ChEBI" id="CHEBI:30616"/>
    </ligand>
</feature>
<evidence type="ECO:0000256" key="6">
    <source>
        <dbReference type="ARBA" id="ARBA00022840"/>
    </source>
</evidence>
<keyword evidence="1 10" id="KW-0963">Cytoplasm</keyword>
<comment type="pathway">
    <text evidence="10">Carbohydrate metabolism; D-ribose degradation; D-ribose 5-phosphate from beta-D-ribopyranose: step 2/2.</text>
</comment>
<evidence type="ECO:0000256" key="7">
    <source>
        <dbReference type="ARBA" id="ARBA00022842"/>
    </source>
</evidence>
<sequence>MSRLVVVGSSNTDMVIQVPHLPGPGETVLGGRFTTAQGGKGGNQAVAAARAGGDVSLVACVGNDTFGEQALAGFAASGINTGYCVVDPQAPSGVAQIVVDAHGENSIAVAPGANACLLSRHIDAAGRLLEKATVVLLQLETPVTTVLAAARLAAGADAVVILNPAPAQLLPDELYPLINVITPNETETRLLTGIQVCDDASAATAADWLHLRGVDTVLITRGALGVFSSQHSSSAEPVRSARAGFKVEAVDTTAAGDVFNGCLAAALTEGQDLQQAIRFAQAAAALSVTTPGAQASAPSRTAIDDFLAQRTVDTH</sequence>
<dbReference type="GO" id="GO:0005524">
    <property type="term" value="F:ATP binding"/>
    <property type="evidence" value="ECO:0007669"/>
    <property type="project" value="UniProtKB-UniRule"/>
</dbReference>
<keyword evidence="7 10" id="KW-0460">Magnesium</keyword>
<dbReference type="CDD" id="cd01174">
    <property type="entry name" value="ribokinase"/>
    <property type="match status" value="1"/>
</dbReference>
<dbReference type="InterPro" id="IPR011877">
    <property type="entry name" value="Ribokinase"/>
</dbReference>
<comment type="function">
    <text evidence="10">Catalyzes the phosphorylation of ribose at O-5 in a reaction requiring ATP and magnesium. The resulting D-ribose-5-phosphate can then be used either for sythesis of nucleotides, histidine, and tryptophan, or as a component of the pentose phosphate pathway.</text>
</comment>